<keyword evidence="2" id="KW-1185">Reference proteome</keyword>
<dbReference type="Gene3D" id="3.30.2310.20">
    <property type="entry name" value="RelE-like"/>
    <property type="match status" value="1"/>
</dbReference>
<organism evidence="1 2">
    <name type="scientific">Mesorhizobium dulcispinae</name>
    <dbReference type="NCBI Taxonomy" id="3072316"/>
    <lineage>
        <taxon>Bacteria</taxon>
        <taxon>Pseudomonadati</taxon>
        <taxon>Pseudomonadota</taxon>
        <taxon>Alphaproteobacteria</taxon>
        <taxon>Hyphomicrobiales</taxon>
        <taxon>Phyllobacteriaceae</taxon>
        <taxon>Mesorhizobium</taxon>
    </lineage>
</organism>
<gene>
    <name evidence="1" type="ORF">RFM27_27745</name>
</gene>
<reference evidence="1 2" key="1">
    <citation type="submission" date="2023-08" db="EMBL/GenBank/DDBJ databases">
        <title>Implementing the SeqCode for naming new Mesorhizobium species isolated from Vachellia karroo root nodules.</title>
        <authorList>
            <person name="Van Lill M."/>
        </authorList>
    </citation>
    <scope>NUCLEOTIDE SEQUENCE [LARGE SCALE GENOMIC DNA]</scope>
    <source>
        <strain evidence="1 2">VK23A</strain>
    </source>
</reference>
<comment type="caution">
    <text evidence="1">The sequence shown here is derived from an EMBL/GenBank/DDBJ whole genome shotgun (WGS) entry which is preliminary data.</text>
</comment>
<dbReference type="Proteomes" id="UP001271780">
    <property type="component" value="Unassembled WGS sequence"/>
</dbReference>
<protein>
    <submittedName>
        <fullName evidence="1">Type II toxin-antitoxin system RelE/ParE family toxin</fullName>
    </submittedName>
</protein>
<dbReference type="EMBL" id="JAVIIZ010000024">
    <property type="protein sequence ID" value="MDX8475882.1"/>
    <property type="molecule type" value="Genomic_DNA"/>
</dbReference>
<proteinExistence type="predicted"/>
<evidence type="ECO:0000313" key="2">
    <source>
        <dbReference type="Proteomes" id="UP001271780"/>
    </source>
</evidence>
<dbReference type="InterPro" id="IPR035093">
    <property type="entry name" value="RelE/ParE_toxin_dom_sf"/>
</dbReference>
<sequence length="121" mass="13976">MGLYRLSEAAERDTVQLLAYTESNFGEIARLRYERLLATALRDIADDPERFGSIVRAEIGSRVRSYHLRHRRDRARSEHGIVQCPRHLLLYRVGLAFNGIGRVLHDAMELERHLPTSYGDD</sequence>
<evidence type="ECO:0000313" key="1">
    <source>
        <dbReference type="EMBL" id="MDX8475882.1"/>
    </source>
</evidence>
<name>A0ABU4XQH7_9HYPH</name>
<accession>A0ABU4XQH7</accession>